<accession>A0AAF0DIR0</accession>
<protein>
    <submittedName>
        <fullName evidence="2">Uncharacterized protein</fullName>
    </submittedName>
</protein>
<gene>
    <name evidence="2" type="ORF">PRK78_004396</name>
</gene>
<organism evidence="2 3">
    <name type="scientific">Emydomyces testavorans</name>
    <dbReference type="NCBI Taxonomy" id="2070801"/>
    <lineage>
        <taxon>Eukaryota</taxon>
        <taxon>Fungi</taxon>
        <taxon>Dikarya</taxon>
        <taxon>Ascomycota</taxon>
        <taxon>Pezizomycotina</taxon>
        <taxon>Eurotiomycetes</taxon>
        <taxon>Eurotiomycetidae</taxon>
        <taxon>Onygenales</taxon>
        <taxon>Nannizziopsiaceae</taxon>
        <taxon>Emydomyces</taxon>
    </lineage>
</organism>
<feature type="region of interest" description="Disordered" evidence="1">
    <location>
        <begin position="1"/>
        <end position="205"/>
    </location>
</feature>
<evidence type="ECO:0000313" key="3">
    <source>
        <dbReference type="Proteomes" id="UP001219355"/>
    </source>
</evidence>
<reference evidence="2" key="1">
    <citation type="submission" date="2023-03" db="EMBL/GenBank/DDBJ databases">
        <title>Emydomyces testavorans Genome Sequence.</title>
        <authorList>
            <person name="Hoyer L."/>
        </authorList>
    </citation>
    <scope>NUCLEOTIDE SEQUENCE</scope>
    <source>
        <strain evidence="2">16-2883</strain>
    </source>
</reference>
<dbReference type="AlphaFoldDB" id="A0AAF0DIR0"/>
<feature type="compositionally biased region" description="Basic residues" evidence="1">
    <location>
        <begin position="186"/>
        <end position="198"/>
    </location>
</feature>
<feature type="compositionally biased region" description="Low complexity" evidence="1">
    <location>
        <begin position="87"/>
        <end position="99"/>
    </location>
</feature>
<dbReference type="EMBL" id="CP120628">
    <property type="protein sequence ID" value="WEW58928.1"/>
    <property type="molecule type" value="Genomic_DNA"/>
</dbReference>
<keyword evidence="3" id="KW-1185">Reference proteome</keyword>
<evidence type="ECO:0000256" key="1">
    <source>
        <dbReference type="SAM" id="MobiDB-lite"/>
    </source>
</evidence>
<evidence type="ECO:0000313" key="2">
    <source>
        <dbReference type="EMBL" id="WEW58928.1"/>
    </source>
</evidence>
<proteinExistence type="predicted"/>
<sequence length="205" mass="22376">MSTSEIHNIHGQFHPHPPKSEHLESPKHKPGVKASPRDNAPEFSAETFPPGSAPPERTFQPNPTEGIPSGALNENMEPAPGEESVRTTASSTLTGATSADVNKGLGRPFEGESSVELRHHGEKHRKHEGSGLEGVGANPPEVETELKRLEREDRMPKGGRAGDKFIPAEERPPESSSSLSAELDRHQHHHHHGHHQAQRRQSQGQ</sequence>
<dbReference type="Proteomes" id="UP001219355">
    <property type="component" value="Chromosome 2"/>
</dbReference>
<name>A0AAF0DIR0_9EURO</name>
<feature type="compositionally biased region" description="Basic and acidic residues" evidence="1">
    <location>
        <begin position="18"/>
        <end position="27"/>
    </location>
</feature>
<feature type="compositionally biased region" description="Basic and acidic residues" evidence="1">
    <location>
        <begin position="144"/>
        <end position="173"/>
    </location>
</feature>